<keyword evidence="2" id="KW-0677">Repeat</keyword>
<dbReference type="InterPro" id="IPR003591">
    <property type="entry name" value="Leu-rich_rpt_typical-subtyp"/>
</dbReference>
<dbReference type="OrthoDB" id="1394818at2759"/>
<keyword evidence="4" id="KW-0732">Signal</keyword>
<dbReference type="Proteomes" id="UP000518266">
    <property type="component" value="Unassembled WGS sequence"/>
</dbReference>
<dbReference type="SMART" id="SM00369">
    <property type="entry name" value="LRR_TYP"/>
    <property type="match status" value="3"/>
</dbReference>
<dbReference type="Pfam" id="PF15176">
    <property type="entry name" value="LRR19-TM"/>
    <property type="match status" value="1"/>
</dbReference>
<dbReference type="InterPro" id="IPR001611">
    <property type="entry name" value="Leu-rich_rpt"/>
</dbReference>
<organism evidence="5 6">
    <name type="scientific">Dissostichus mawsoni</name>
    <name type="common">Antarctic cod</name>
    <dbReference type="NCBI Taxonomy" id="36200"/>
    <lineage>
        <taxon>Eukaryota</taxon>
        <taxon>Metazoa</taxon>
        <taxon>Chordata</taxon>
        <taxon>Craniata</taxon>
        <taxon>Vertebrata</taxon>
        <taxon>Euteleostomi</taxon>
        <taxon>Actinopterygii</taxon>
        <taxon>Neopterygii</taxon>
        <taxon>Teleostei</taxon>
        <taxon>Neoteleostei</taxon>
        <taxon>Acanthomorphata</taxon>
        <taxon>Eupercaria</taxon>
        <taxon>Perciformes</taxon>
        <taxon>Notothenioidei</taxon>
        <taxon>Nototheniidae</taxon>
        <taxon>Dissostichus</taxon>
    </lineage>
</organism>
<comment type="caution">
    <text evidence="5">The sequence shown here is derived from an EMBL/GenBank/DDBJ whole genome shotgun (WGS) entry which is preliminary data.</text>
</comment>
<name>A0A7J5XGW8_DISMA</name>
<sequence length="307" mass="34359">MEVCWKPLLLLFFTAVVTVNILGSNAEVVEENTLVKNLTNQLLKVIPRSNNTSSVTTLLLEGNLLSLNEADRGALSSYPKLKELRLDGNLVGSIPAKYFCVVPLLRVLSLSRNNISSLDPDALSGLDVLAELDLSHNLLTRGQQVTCASPEKQARRDLWEAANMCLPTTPPIFTTTLSKPGNSQQPSGSSTMLKTTQSQKHIDKDQKPVLGHTWKFTACIAALALCSSMLIVCGVKGPSWYKLFHNYRHRRLHQEEDEDVVSTVFSGTGRYMNHQTFTFKQENGQLEEEEAEEEDEYFEDPYIKRED</sequence>
<evidence type="ECO:0000313" key="6">
    <source>
        <dbReference type="Proteomes" id="UP000518266"/>
    </source>
</evidence>
<dbReference type="PANTHER" id="PTHR31450:SF3">
    <property type="entry name" value="TYPE III ENDOSOME MEMBRANE PROTEIN TEMP"/>
    <property type="match status" value="1"/>
</dbReference>
<dbReference type="InterPro" id="IPR032675">
    <property type="entry name" value="LRR_dom_sf"/>
</dbReference>
<evidence type="ECO:0000313" key="5">
    <source>
        <dbReference type="EMBL" id="KAF3836181.1"/>
    </source>
</evidence>
<keyword evidence="6" id="KW-1185">Reference proteome</keyword>
<dbReference type="SUPFAM" id="SSF52058">
    <property type="entry name" value="L domain-like"/>
    <property type="match status" value="1"/>
</dbReference>
<dbReference type="PROSITE" id="PS51450">
    <property type="entry name" value="LRR"/>
    <property type="match status" value="1"/>
</dbReference>
<evidence type="ECO:0000256" key="3">
    <source>
        <dbReference type="SAM" id="MobiDB-lite"/>
    </source>
</evidence>
<dbReference type="AlphaFoldDB" id="A0A7J5XGW8"/>
<feature type="signal peptide" evidence="4">
    <location>
        <begin position="1"/>
        <end position="26"/>
    </location>
</feature>
<reference evidence="5 6" key="1">
    <citation type="submission" date="2020-03" db="EMBL/GenBank/DDBJ databases">
        <title>Dissostichus mawsoni Genome sequencing and assembly.</title>
        <authorList>
            <person name="Park H."/>
        </authorList>
    </citation>
    <scope>NUCLEOTIDE SEQUENCE [LARGE SCALE GENOMIC DNA]</scope>
    <source>
        <strain evidence="5">DM0001</strain>
        <tissue evidence="5">Muscle</tissue>
    </source>
</reference>
<evidence type="ECO:0008006" key="7">
    <source>
        <dbReference type="Google" id="ProtNLM"/>
    </source>
</evidence>
<feature type="region of interest" description="Disordered" evidence="3">
    <location>
        <begin position="175"/>
        <end position="204"/>
    </location>
</feature>
<evidence type="ECO:0000256" key="1">
    <source>
        <dbReference type="ARBA" id="ARBA00022614"/>
    </source>
</evidence>
<dbReference type="PANTHER" id="PTHR31450">
    <property type="entry name" value="LEUCINE-RICH REPEAT-CONTAINING PROTEIN 19 LRRC19 FAMILY MEMBER"/>
    <property type="match status" value="1"/>
</dbReference>
<feature type="compositionally biased region" description="Polar residues" evidence="3">
    <location>
        <begin position="177"/>
        <end position="199"/>
    </location>
</feature>
<evidence type="ECO:0000256" key="4">
    <source>
        <dbReference type="SAM" id="SignalP"/>
    </source>
</evidence>
<feature type="chain" id="PRO_5029628096" description="Leucine-rich repeat-containing protein 19" evidence="4">
    <location>
        <begin position="27"/>
        <end position="307"/>
    </location>
</feature>
<dbReference type="EMBL" id="JAAKFY010000024">
    <property type="protein sequence ID" value="KAF3836181.1"/>
    <property type="molecule type" value="Genomic_DNA"/>
</dbReference>
<accession>A0A7J5XGW8</accession>
<feature type="compositionally biased region" description="Acidic residues" evidence="3">
    <location>
        <begin position="285"/>
        <end position="299"/>
    </location>
</feature>
<dbReference type="Pfam" id="PF13855">
    <property type="entry name" value="LRR_8"/>
    <property type="match status" value="1"/>
</dbReference>
<feature type="region of interest" description="Disordered" evidence="3">
    <location>
        <begin position="281"/>
        <end position="307"/>
    </location>
</feature>
<gene>
    <name evidence="5" type="ORF">F7725_028739</name>
</gene>
<protein>
    <recommendedName>
        <fullName evidence="7">Leucine-rich repeat-containing protein 19</fullName>
    </recommendedName>
</protein>
<evidence type="ECO:0000256" key="2">
    <source>
        <dbReference type="ARBA" id="ARBA00022737"/>
    </source>
</evidence>
<proteinExistence type="predicted"/>
<keyword evidence="1" id="KW-0433">Leucine-rich repeat</keyword>
<dbReference type="Gene3D" id="3.80.10.10">
    <property type="entry name" value="Ribonuclease Inhibitor"/>
    <property type="match status" value="1"/>
</dbReference>